<evidence type="ECO:0000313" key="2">
    <source>
        <dbReference type="EMBL" id="GAN55669.1"/>
    </source>
</evidence>
<feature type="compositionally biased region" description="Polar residues" evidence="1">
    <location>
        <begin position="34"/>
        <end position="46"/>
    </location>
</feature>
<dbReference type="STRING" id="1231623.Tasa_053_007"/>
<feature type="region of interest" description="Disordered" evidence="1">
    <location>
        <begin position="20"/>
        <end position="46"/>
    </location>
</feature>
<organism evidence="2 3">
    <name type="scientific">Tanticharoenia sakaeratensis NBRC 103193</name>
    <dbReference type="NCBI Taxonomy" id="1231623"/>
    <lineage>
        <taxon>Bacteria</taxon>
        <taxon>Pseudomonadati</taxon>
        <taxon>Pseudomonadota</taxon>
        <taxon>Alphaproteobacteria</taxon>
        <taxon>Acetobacterales</taxon>
        <taxon>Acetobacteraceae</taxon>
        <taxon>Tanticharoenia</taxon>
    </lineage>
</organism>
<accession>A0A0D6MPN7</accession>
<sequence>MPLEAAAQCKIPRADLSKRCKRREDEPGIVVRSEAQTATTLGQNRMQGAECAQGFQTGCEIRKSGHRTSMPLDPCEQIGNAAIADRPQEVSLGQNRSRTGHMSAPLAFRQERRLASRNGNG</sequence>
<gene>
    <name evidence="2" type="ORF">Tasa_053_007</name>
</gene>
<evidence type="ECO:0000313" key="3">
    <source>
        <dbReference type="Proteomes" id="UP000032679"/>
    </source>
</evidence>
<proteinExistence type="predicted"/>
<dbReference type="EMBL" id="BALE01000053">
    <property type="protein sequence ID" value="GAN55669.1"/>
    <property type="molecule type" value="Genomic_DNA"/>
</dbReference>
<protein>
    <submittedName>
        <fullName evidence="2">Uncharacterized protein</fullName>
    </submittedName>
</protein>
<dbReference type="Proteomes" id="UP000032679">
    <property type="component" value="Unassembled WGS sequence"/>
</dbReference>
<comment type="caution">
    <text evidence="2">The sequence shown here is derived from an EMBL/GenBank/DDBJ whole genome shotgun (WGS) entry which is preliminary data.</text>
</comment>
<reference evidence="2 3" key="1">
    <citation type="submission" date="2012-10" db="EMBL/GenBank/DDBJ databases">
        <title>Genome sequencing of Tanticharoenia sakaeratensis NBRC 103193.</title>
        <authorList>
            <person name="Azuma Y."/>
            <person name="Hadano H."/>
            <person name="Hirakawa H."/>
            <person name="Matsushita K."/>
        </authorList>
    </citation>
    <scope>NUCLEOTIDE SEQUENCE [LARGE SCALE GENOMIC DNA]</scope>
    <source>
        <strain evidence="2 3">NBRC 103193</strain>
    </source>
</reference>
<name>A0A0D6MPN7_9PROT</name>
<dbReference type="AlphaFoldDB" id="A0A0D6MPN7"/>
<evidence type="ECO:0000256" key="1">
    <source>
        <dbReference type="SAM" id="MobiDB-lite"/>
    </source>
</evidence>
<keyword evidence="3" id="KW-1185">Reference proteome</keyword>
<feature type="region of interest" description="Disordered" evidence="1">
    <location>
        <begin position="87"/>
        <end position="121"/>
    </location>
</feature>